<accession>A0ABP9NQ16</accession>
<proteinExistence type="predicted"/>
<sequence length="317" mass="33469">MAEQERRRGLLVGGHVRAEPGQPGIATGDLVRDSLHVILAAAVAGEFGRGRRDAAQPRLLVGEVTGADGICLQRALGGRNRMPHDALELVVRDIPDPGGLPLLARHSAGARPVVRLSQLQPRHLRQTPATGSRFLLLEQVGGQLTLAQHGGGGHRVGLRPLIGPDRLEVLATVVARDARPVDVPGERLLHFPHDGLVVVVDGAATDVADLLRARRVAQSGAQTLLRHSGRVPLAAGEAVVHVPVGALEHVVGCAERGHPLRRPRITGGSGDAGTRRRRPGGRDPYRDLLDLGAYLVGVVLPRVLPDGPGHRRSPAVA</sequence>
<evidence type="ECO:0000256" key="1">
    <source>
        <dbReference type="SAM" id="MobiDB-lite"/>
    </source>
</evidence>
<reference evidence="3" key="1">
    <citation type="journal article" date="2019" name="Int. J. Syst. Evol. Microbiol.">
        <title>The Global Catalogue of Microorganisms (GCM) 10K type strain sequencing project: providing services to taxonomists for standard genome sequencing and annotation.</title>
        <authorList>
            <consortium name="The Broad Institute Genomics Platform"/>
            <consortium name="The Broad Institute Genome Sequencing Center for Infectious Disease"/>
            <person name="Wu L."/>
            <person name="Ma J."/>
        </authorList>
    </citation>
    <scope>NUCLEOTIDE SEQUENCE [LARGE SCALE GENOMIC DNA]</scope>
    <source>
        <strain evidence="3">JCM 18302</strain>
    </source>
</reference>
<feature type="region of interest" description="Disordered" evidence="1">
    <location>
        <begin position="259"/>
        <end position="284"/>
    </location>
</feature>
<protein>
    <submittedName>
        <fullName evidence="2">Uncharacterized protein</fullName>
    </submittedName>
</protein>
<comment type="caution">
    <text evidence="2">The sequence shown here is derived from an EMBL/GenBank/DDBJ whole genome shotgun (WGS) entry which is preliminary data.</text>
</comment>
<name>A0ABP9NQ16_9PSEU</name>
<evidence type="ECO:0000313" key="2">
    <source>
        <dbReference type="EMBL" id="GAA5129425.1"/>
    </source>
</evidence>
<dbReference type="Proteomes" id="UP001500804">
    <property type="component" value="Unassembled WGS sequence"/>
</dbReference>
<gene>
    <name evidence="2" type="ORF">GCM10023320_49880</name>
</gene>
<organism evidence="2 3">
    <name type="scientific">Pseudonocardia adelaidensis</name>
    <dbReference type="NCBI Taxonomy" id="648754"/>
    <lineage>
        <taxon>Bacteria</taxon>
        <taxon>Bacillati</taxon>
        <taxon>Actinomycetota</taxon>
        <taxon>Actinomycetes</taxon>
        <taxon>Pseudonocardiales</taxon>
        <taxon>Pseudonocardiaceae</taxon>
        <taxon>Pseudonocardia</taxon>
    </lineage>
</organism>
<keyword evidence="3" id="KW-1185">Reference proteome</keyword>
<evidence type="ECO:0000313" key="3">
    <source>
        <dbReference type="Proteomes" id="UP001500804"/>
    </source>
</evidence>
<dbReference type="EMBL" id="BAABJO010000020">
    <property type="protein sequence ID" value="GAA5129425.1"/>
    <property type="molecule type" value="Genomic_DNA"/>
</dbReference>